<gene>
    <name evidence="3" type="ORF">B0T25DRAFT_81922</name>
</gene>
<sequence>MSSSALAPAGRRINLTPVKQASITTAPVKESPGNWRHPRLAEITRRQSRTVFSEKNVKQVVYNLAALTLVTALRTLVQPYWPTLLFGAELRQHGGWLHLALILILLFNIVRALLPLIRPADDLADIPLTPAQRQLLGLPPSSAPPTPNSVYSTPPRYTRTPSLAGSPASMKSYTSSPNAGFGSSASVSNSPYSPSPASPLLQKAVGGALNGARRSSFGSPSPLGASTATSLFGDGPATPTPAAGKRSSVSLNNKWLYEKGRRSSSNNTWLHQGL</sequence>
<dbReference type="PANTHER" id="PTHR28003">
    <property type="entry name" value="NUCLEOPORIN POM34"/>
    <property type="match status" value="1"/>
</dbReference>
<evidence type="ECO:0000256" key="1">
    <source>
        <dbReference type="SAM" id="MobiDB-lite"/>
    </source>
</evidence>
<feature type="compositionally biased region" description="Low complexity" evidence="1">
    <location>
        <begin position="183"/>
        <end position="192"/>
    </location>
</feature>
<feature type="region of interest" description="Disordered" evidence="1">
    <location>
        <begin position="211"/>
        <end position="248"/>
    </location>
</feature>
<dbReference type="Pfam" id="PF08058">
    <property type="entry name" value="NPCC"/>
    <property type="match status" value="1"/>
</dbReference>
<dbReference type="GO" id="GO:0005640">
    <property type="term" value="C:nuclear outer membrane"/>
    <property type="evidence" value="ECO:0007669"/>
    <property type="project" value="TreeGrafter"/>
</dbReference>
<dbReference type="EMBL" id="JAUIQD010000002">
    <property type="protein sequence ID" value="KAK3358977.1"/>
    <property type="molecule type" value="Genomic_DNA"/>
</dbReference>
<evidence type="ECO:0000313" key="4">
    <source>
        <dbReference type="Proteomes" id="UP001275084"/>
    </source>
</evidence>
<dbReference type="GO" id="GO:0070762">
    <property type="term" value="C:nuclear pore transmembrane ring"/>
    <property type="evidence" value="ECO:0007669"/>
    <property type="project" value="TreeGrafter"/>
</dbReference>
<evidence type="ECO:0000256" key="2">
    <source>
        <dbReference type="SAM" id="Phobius"/>
    </source>
</evidence>
<keyword evidence="4" id="KW-1185">Reference proteome</keyword>
<evidence type="ECO:0000313" key="3">
    <source>
        <dbReference type="EMBL" id="KAK3358977.1"/>
    </source>
</evidence>
<dbReference type="GO" id="GO:0006606">
    <property type="term" value="P:protein import into nucleus"/>
    <property type="evidence" value="ECO:0007669"/>
    <property type="project" value="TreeGrafter"/>
</dbReference>
<organism evidence="3 4">
    <name type="scientific">Lasiosphaeria hispida</name>
    <dbReference type="NCBI Taxonomy" id="260671"/>
    <lineage>
        <taxon>Eukaryota</taxon>
        <taxon>Fungi</taxon>
        <taxon>Dikarya</taxon>
        <taxon>Ascomycota</taxon>
        <taxon>Pezizomycotina</taxon>
        <taxon>Sordariomycetes</taxon>
        <taxon>Sordariomycetidae</taxon>
        <taxon>Sordariales</taxon>
        <taxon>Lasiosphaeriaceae</taxon>
        <taxon>Lasiosphaeria</taxon>
    </lineage>
</organism>
<reference evidence="3" key="1">
    <citation type="journal article" date="2023" name="Mol. Phylogenet. Evol.">
        <title>Genome-scale phylogeny and comparative genomics of the fungal order Sordariales.</title>
        <authorList>
            <person name="Hensen N."/>
            <person name="Bonometti L."/>
            <person name="Westerberg I."/>
            <person name="Brannstrom I.O."/>
            <person name="Guillou S."/>
            <person name="Cros-Aarteil S."/>
            <person name="Calhoun S."/>
            <person name="Haridas S."/>
            <person name="Kuo A."/>
            <person name="Mondo S."/>
            <person name="Pangilinan J."/>
            <person name="Riley R."/>
            <person name="LaButti K."/>
            <person name="Andreopoulos B."/>
            <person name="Lipzen A."/>
            <person name="Chen C."/>
            <person name="Yan M."/>
            <person name="Daum C."/>
            <person name="Ng V."/>
            <person name="Clum A."/>
            <person name="Steindorff A."/>
            <person name="Ohm R.A."/>
            <person name="Martin F."/>
            <person name="Silar P."/>
            <person name="Natvig D.O."/>
            <person name="Lalanne C."/>
            <person name="Gautier V."/>
            <person name="Ament-Velasquez S.L."/>
            <person name="Kruys A."/>
            <person name="Hutchinson M.I."/>
            <person name="Powell A.J."/>
            <person name="Barry K."/>
            <person name="Miller A.N."/>
            <person name="Grigoriev I.V."/>
            <person name="Debuchy R."/>
            <person name="Gladieux P."/>
            <person name="Hiltunen Thoren M."/>
            <person name="Johannesson H."/>
        </authorList>
    </citation>
    <scope>NUCLEOTIDE SEQUENCE</scope>
    <source>
        <strain evidence="3">CBS 955.72</strain>
    </source>
</reference>
<dbReference type="PANTHER" id="PTHR28003:SF1">
    <property type="entry name" value="NUCLEOPORIN POM34"/>
    <property type="match status" value="1"/>
</dbReference>
<dbReference type="AlphaFoldDB" id="A0AAJ0HPI5"/>
<feature type="compositionally biased region" description="Polar residues" evidence="1">
    <location>
        <begin position="216"/>
        <end position="230"/>
    </location>
</feature>
<dbReference type="Proteomes" id="UP001275084">
    <property type="component" value="Unassembled WGS sequence"/>
</dbReference>
<feature type="transmembrane region" description="Helical" evidence="2">
    <location>
        <begin position="60"/>
        <end position="81"/>
    </location>
</feature>
<keyword evidence="2" id="KW-0812">Transmembrane</keyword>
<name>A0AAJ0HPI5_9PEZI</name>
<keyword evidence="2" id="KW-1133">Transmembrane helix</keyword>
<protein>
    <submittedName>
        <fullName evidence="3">Nuclear pore complex component-domain-containing protein</fullName>
    </submittedName>
</protein>
<feature type="compositionally biased region" description="Polar residues" evidence="1">
    <location>
        <begin position="159"/>
        <end position="178"/>
    </location>
</feature>
<comment type="caution">
    <text evidence="3">The sequence shown here is derived from an EMBL/GenBank/DDBJ whole genome shotgun (WGS) entry which is preliminary data.</text>
</comment>
<feature type="transmembrane region" description="Helical" evidence="2">
    <location>
        <begin position="93"/>
        <end position="114"/>
    </location>
</feature>
<reference evidence="3" key="2">
    <citation type="submission" date="2023-06" db="EMBL/GenBank/DDBJ databases">
        <authorList>
            <consortium name="Lawrence Berkeley National Laboratory"/>
            <person name="Haridas S."/>
            <person name="Hensen N."/>
            <person name="Bonometti L."/>
            <person name="Westerberg I."/>
            <person name="Brannstrom I.O."/>
            <person name="Guillou S."/>
            <person name="Cros-Aarteil S."/>
            <person name="Calhoun S."/>
            <person name="Kuo A."/>
            <person name="Mondo S."/>
            <person name="Pangilinan J."/>
            <person name="Riley R."/>
            <person name="Labutti K."/>
            <person name="Andreopoulos B."/>
            <person name="Lipzen A."/>
            <person name="Chen C."/>
            <person name="Yanf M."/>
            <person name="Daum C."/>
            <person name="Ng V."/>
            <person name="Clum A."/>
            <person name="Steindorff A."/>
            <person name="Ohm R."/>
            <person name="Martin F."/>
            <person name="Silar P."/>
            <person name="Natvig D."/>
            <person name="Lalanne C."/>
            <person name="Gautier V."/>
            <person name="Ament-Velasquez S.L."/>
            <person name="Kruys A."/>
            <person name="Hutchinson M.I."/>
            <person name="Powell A.J."/>
            <person name="Barry K."/>
            <person name="Miller A.N."/>
            <person name="Grigoriev I.V."/>
            <person name="Debuchy R."/>
            <person name="Gladieux P."/>
            <person name="Thoren M.H."/>
            <person name="Johannesson H."/>
        </authorList>
    </citation>
    <scope>NUCLEOTIDE SEQUENCE</scope>
    <source>
        <strain evidence="3">CBS 955.72</strain>
    </source>
</reference>
<keyword evidence="2" id="KW-0472">Membrane</keyword>
<dbReference type="GO" id="GO:0030474">
    <property type="term" value="P:spindle pole body duplication"/>
    <property type="evidence" value="ECO:0007669"/>
    <property type="project" value="TreeGrafter"/>
</dbReference>
<accession>A0AAJ0HPI5</accession>
<feature type="region of interest" description="Disordered" evidence="1">
    <location>
        <begin position="135"/>
        <end position="199"/>
    </location>
</feature>
<proteinExistence type="predicted"/>
<dbReference type="InterPro" id="IPR012578">
    <property type="entry name" value="Nucl_pore_cmplx"/>
</dbReference>